<accession>A0A9X9PUU5</accession>
<reference evidence="2 3" key="1">
    <citation type="submission" date="2018-10" db="EMBL/GenBank/DDBJ databases">
        <authorList>
            <person name="Ekblom R."/>
            <person name="Jareborg N."/>
        </authorList>
    </citation>
    <scope>NUCLEOTIDE SEQUENCE [LARGE SCALE GENOMIC DNA]</scope>
    <source>
        <tissue evidence="2">Muscle</tissue>
    </source>
</reference>
<organism evidence="2 3">
    <name type="scientific">Gulo gulo</name>
    <name type="common">Wolverine</name>
    <name type="synonym">Gluton</name>
    <dbReference type="NCBI Taxonomy" id="48420"/>
    <lineage>
        <taxon>Eukaryota</taxon>
        <taxon>Metazoa</taxon>
        <taxon>Chordata</taxon>
        <taxon>Craniata</taxon>
        <taxon>Vertebrata</taxon>
        <taxon>Euteleostomi</taxon>
        <taxon>Mammalia</taxon>
        <taxon>Eutheria</taxon>
        <taxon>Laurasiatheria</taxon>
        <taxon>Carnivora</taxon>
        <taxon>Caniformia</taxon>
        <taxon>Musteloidea</taxon>
        <taxon>Mustelidae</taxon>
        <taxon>Guloninae</taxon>
        <taxon>Gulo</taxon>
    </lineage>
</organism>
<evidence type="ECO:0000256" key="1">
    <source>
        <dbReference type="SAM" id="MobiDB-lite"/>
    </source>
</evidence>
<comment type="caution">
    <text evidence="2">The sequence shown here is derived from an EMBL/GenBank/DDBJ whole genome shotgun (WGS) entry which is preliminary data.</text>
</comment>
<dbReference type="AlphaFoldDB" id="A0A9X9PUU5"/>
<protein>
    <submittedName>
        <fullName evidence="2">Uncharacterized protein</fullName>
    </submittedName>
</protein>
<sequence>VSQRRLPRSGFVTPGGLGITSATTPRRPRPQRVRNPGQLSPSPPGGDLASRALHPVGPTEGCERPRPRPLPRLRGEAPDHSTGGRATGPAGSERKLPSEAGRQKLEEKTANILF</sequence>
<evidence type="ECO:0000313" key="3">
    <source>
        <dbReference type="Proteomes" id="UP000269945"/>
    </source>
</evidence>
<gene>
    <name evidence="2" type="ORF">BN2614_LOCUS2</name>
</gene>
<feature type="compositionally biased region" description="Basic and acidic residues" evidence="1">
    <location>
        <begin position="92"/>
        <end position="114"/>
    </location>
</feature>
<dbReference type="Proteomes" id="UP000269945">
    <property type="component" value="Unassembled WGS sequence"/>
</dbReference>
<feature type="non-terminal residue" evidence="2">
    <location>
        <position position="114"/>
    </location>
</feature>
<proteinExistence type="predicted"/>
<keyword evidence="3" id="KW-1185">Reference proteome</keyword>
<feature type="region of interest" description="Disordered" evidence="1">
    <location>
        <begin position="1"/>
        <end position="114"/>
    </location>
</feature>
<dbReference type="EMBL" id="CYRY02002666">
    <property type="protein sequence ID" value="VCW67405.1"/>
    <property type="molecule type" value="Genomic_DNA"/>
</dbReference>
<name>A0A9X9PUU5_GULGU</name>
<evidence type="ECO:0000313" key="2">
    <source>
        <dbReference type="EMBL" id="VCW67405.1"/>
    </source>
</evidence>